<accession>A0A1H8GGD5</accession>
<sequence length="113" mass="13592">MNIVELVKTMTDGQTAYSYNLKERIIKKYWGLYIYQGENESNDTILDCNMNYLLEDNWEIDLPYVDFWTAYKVAKEEGWAILSEFNEFPMDIQHSDRDFSQKEIDGRWQILNQ</sequence>
<dbReference type="EMBL" id="CP076607">
    <property type="protein sequence ID" value="QWU14209.1"/>
    <property type="molecule type" value="Genomic_DNA"/>
</dbReference>
<dbReference type="STRING" id="1333845.SAMN04487895_101498"/>
<dbReference type="Proteomes" id="UP000683429">
    <property type="component" value="Chromosome"/>
</dbReference>
<dbReference type="Proteomes" id="UP000198809">
    <property type="component" value="Unassembled WGS sequence"/>
</dbReference>
<proteinExistence type="predicted"/>
<reference evidence="2 3" key="1">
    <citation type="submission" date="2016-10" db="EMBL/GenBank/DDBJ databases">
        <authorList>
            <person name="de Groot N.N."/>
        </authorList>
    </citation>
    <scope>NUCLEOTIDE SEQUENCE [LARGE SCALE GENOMIC DNA]</scope>
    <source>
        <strain evidence="2 3">CGMCC 1.10238</strain>
    </source>
</reference>
<evidence type="ECO:0000313" key="2">
    <source>
        <dbReference type="EMBL" id="SEN42814.1"/>
    </source>
</evidence>
<dbReference type="RefSeq" id="WP_036588024.1">
    <property type="nucleotide sequence ID" value="NZ_CP076607.1"/>
</dbReference>
<keyword evidence="4" id="KW-1185">Reference proteome</keyword>
<evidence type="ECO:0000313" key="4">
    <source>
        <dbReference type="Proteomes" id="UP000683429"/>
    </source>
</evidence>
<organism evidence="2 3">
    <name type="scientific">Paenibacillus sophorae</name>
    <dbReference type="NCBI Taxonomy" id="1333845"/>
    <lineage>
        <taxon>Bacteria</taxon>
        <taxon>Bacillati</taxon>
        <taxon>Bacillota</taxon>
        <taxon>Bacilli</taxon>
        <taxon>Bacillales</taxon>
        <taxon>Paenibacillaceae</taxon>
        <taxon>Paenibacillus</taxon>
    </lineage>
</organism>
<name>A0A1H8GGD5_9BACL</name>
<dbReference type="OrthoDB" id="1799556at2"/>
<reference evidence="1 4" key="2">
    <citation type="submission" date="2021-06" db="EMBL/GenBank/DDBJ databases">
        <title>Whole genome sequence of Paenibacillus sophorae DSM23020 for comparative genomics.</title>
        <authorList>
            <person name="Kim M.-J."/>
            <person name="Lee G."/>
            <person name="Shin J.-H."/>
        </authorList>
    </citation>
    <scope>NUCLEOTIDE SEQUENCE [LARGE SCALE GENOMIC DNA]</scope>
    <source>
        <strain evidence="1 4">DSM 23020</strain>
    </source>
</reference>
<evidence type="ECO:0000313" key="3">
    <source>
        <dbReference type="Proteomes" id="UP000198809"/>
    </source>
</evidence>
<dbReference type="AlphaFoldDB" id="A0A1H8GGD5"/>
<gene>
    <name evidence="1" type="ORF">KP014_20060</name>
    <name evidence="2" type="ORF">SAMN04487895_101498</name>
</gene>
<protein>
    <submittedName>
        <fullName evidence="2">Uncharacterized protein</fullName>
    </submittedName>
</protein>
<dbReference type="EMBL" id="FODH01000001">
    <property type="protein sequence ID" value="SEN42814.1"/>
    <property type="molecule type" value="Genomic_DNA"/>
</dbReference>
<evidence type="ECO:0000313" key="1">
    <source>
        <dbReference type="EMBL" id="QWU14209.1"/>
    </source>
</evidence>